<keyword evidence="10" id="KW-0862">Zinc</keyword>
<evidence type="ECO:0000256" key="6">
    <source>
        <dbReference type="ARBA" id="ARBA00022722"/>
    </source>
</evidence>
<evidence type="ECO:0000256" key="10">
    <source>
        <dbReference type="ARBA" id="ARBA00022833"/>
    </source>
</evidence>
<dbReference type="InterPro" id="IPR027794">
    <property type="entry name" value="tRNase_Z_dom"/>
</dbReference>
<keyword evidence="9" id="KW-0378">Hydrolase</keyword>
<feature type="domain" description="tRNase Z endonuclease" evidence="13">
    <location>
        <begin position="89"/>
        <end position="151"/>
    </location>
</feature>
<dbReference type="PANTHER" id="PTHR12553:SF49">
    <property type="entry name" value="ZINC PHOSPHODIESTERASE ELAC PROTEIN 2"/>
    <property type="match status" value="1"/>
</dbReference>
<evidence type="ECO:0000256" key="9">
    <source>
        <dbReference type="ARBA" id="ARBA00022801"/>
    </source>
</evidence>
<keyword evidence="7" id="KW-0479">Metal-binding</keyword>
<accession>A0ABR4CWL6</accession>
<dbReference type="EMBL" id="JAZHXI010000002">
    <property type="protein sequence ID" value="KAL2074328.1"/>
    <property type="molecule type" value="Genomic_DNA"/>
</dbReference>
<comment type="similarity">
    <text evidence="3">Belongs to the RNase Z family.</text>
</comment>
<feature type="domain" description="Metallo-beta-lactamase" evidence="12">
    <location>
        <begin position="650"/>
        <end position="858"/>
    </location>
</feature>
<evidence type="ECO:0000256" key="8">
    <source>
        <dbReference type="ARBA" id="ARBA00022759"/>
    </source>
</evidence>
<comment type="caution">
    <text evidence="14">The sequence shown here is derived from an EMBL/GenBank/DDBJ whole genome shotgun (WGS) entry which is preliminary data.</text>
</comment>
<protein>
    <recommendedName>
        <fullName evidence="4">ribonuclease Z</fullName>
        <ecNumber evidence="4">3.1.26.11</ecNumber>
    </recommendedName>
</protein>
<evidence type="ECO:0000313" key="15">
    <source>
        <dbReference type="Proteomes" id="UP001595075"/>
    </source>
</evidence>
<evidence type="ECO:0000256" key="3">
    <source>
        <dbReference type="ARBA" id="ARBA00007823"/>
    </source>
</evidence>
<organism evidence="14 15">
    <name type="scientific">Oculimacula yallundae</name>
    <dbReference type="NCBI Taxonomy" id="86028"/>
    <lineage>
        <taxon>Eukaryota</taxon>
        <taxon>Fungi</taxon>
        <taxon>Dikarya</taxon>
        <taxon>Ascomycota</taxon>
        <taxon>Pezizomycotina</taxon>
        <taxon>Leotiomycetes</taxon>
        <taxon>Helotiales</taxon>
        <taxon>Ploettnerulaceae</taxon>
        <taxon>Oculimacula</taxon>
    </lineage>
</organism>
<feature type="compositionally biased region" description="Basic and acidic residues" evidence="11">
    <location>
        <begin position="280"/>
        <end position="293"/>
    </location>
</feature>
<dbReference type="PANTHER" id="PTHR12553">
    <property type="entry name" value="ZINC PHOSPHODIESTERASE ELAC PROTEIN 2"/>
    <property type="match status" value="1"/>
</dbReference>
<sequence>MILRLQSATRSCPGPSSSASRRGIRSITQQYFKESRVFPGPKLHSSKRGGYYIVFDKQKENGVSNVRRIWKPWIKKSKGELKKMKSWVQILSTPTVDTPGTTLLLHFDNKRYLIGDVAEGTQRAAIQRKLGLSKVADVFLTGTIGWGNSGGILGMILTLADVATVTLEEKKKQAELTRLRKGLDKGEEIEKQFLNIHGGKNLTHLLATARRFVFRKGMPLYTNEFRAKPELPTSFAEPTFKDEQIKLWAVVIESETIVTRPRKRSHEEFREETTSTSIDGKTETPEQQEDRYDQMRKSVVSAMFRSGWRLDALVKKKLSEVQRPAAIFFRNEQGEIQKYLGATLDEDPSVPDIEVLVRNPWPAATIETLPPTTPSATSVCYFIKNHPQRGKFNPKVAKDLGVTPGPDFRKLTSGESVTTSAGDVVTPDMVMAQGSEGGGFAVIELPDVSYVGPLINRPEWTSKDIMPGIGAVIWILGPGVVEDSRLQAFMREHSGLKHIVSSKDCCANYLSLESPAAAAIRLNLVDAERFPIPQFCNDPPLAPFENQPYVKARIGHTLQLEPKTELQDTNIVPYLDTMTVVKETSSEVQELAKVAQKEITSPEFLVHLDESQKDIPSKDAEIITLGTGSALPSKYRNVSATLLRVPGYGNYLFDCGENTLGQLYRVFGDETPDILRDLKAIWISHLHADHHLGTVRVIKEWAKETSTNEQTKANSLIVASHDGMTNFLKEYSEVEDFGYDRIEPILMEKSSQYLHTFTEEQTKIVGLTSIKACGVQHCHGALAVAFTFPNGFKVAYSGDCRPSEAFVEIGKDATLLIHEATFDDELRSDAVAKKHSTTSEALGVGERMNARRILLTHFSQRYQKIPVMKTEGKDQVAIVAFDYMRCRIEDFAKFEALKPALVKLYEDKAE</sequence>
<keyword evidence="15" id="KW-1185">Reference proteome</keyword>
<feature type="compositionally biased region" description="Low complexity" evidence="11">
    <location>
        <begin position="10"/>
        <end position="23"/>
    </location>
</feature>
<evidence type="ECO:0000256" key="5">
    <source>
        <dbReference type="ARBA" id="ARBA00022694"/>
    </source>
</evidence>
<dbReference type="Proteomes" id="UP001595075">
    <property type="component" value="Unassembled WGS sequence"/>
</dbReference>
<keyword evidence="8" id="KW-0255">Endonuclease</keyword>
<keyword evidence="6" id="KW-0540">Nuclease</keyword>
<dbReference type="InterPro" id="IPR001279">
    <property type="entry name" value="Metallo-B-lactamas"/>
</dbReference>
<dbReference type="CDD" id="cd07718">
    <property type="entry name" value="RNaseZ_ELAC1_ELAC2-C-term-like_MBL-fold"/>
    <property type="match status" value="1"/>
</dbReference>
<dbReference type="Pfam" id="PF12706">
    <property type="entry name" value="Lactamase_B_2"/>
    <property type="match status" value="1"/>
</dbReference>
<gene>
    <name evidence="14" type="ORF">VTL71DRAFT_8106</name>
</gene>
<dbReference type="Gene3D" id="3.60.15.10">
    <property type="entry name" value="Ribonuclease Z/Hydroxyacylglutathione hydrolase-like"/>
    <property type="match status" value="2"/>
</dbReference>
<proteinExistence type="inferred from homology"/>
<comment type="catalytic activity">
    <reaction evidence="1">
        <text>Endonucleolytic cleavage of RNA, removing extra 3' nucleotides from tRNA precursor, generating 3' termini of tRNAs. A 3'-hydroxy group is left at the tRNA terminus and a 5'-phosphoryl group is left at the trailer molecule.</text>
        <dbReference type="EC" id="3.1.26.11"/>
    </reaction>
</comment>
<name>A0ABR4CWL6_9HELO</name>
<evidence type="ECO:0000256" key="2">
    <source>
        <dbReference type="ARBA" id="ARBA00001947"/>
    </source>
</evidence>
<evidence type="ECO:0000259" key="12">
    <source>
        <dbReference type="Pfam" id="PF12706"/>
    </source>
</evidence>
<evidence type="ECO:0000256" key="1">
    <source>
        <dbReference type="ARBA" id="ARBA00000402"/>
    </source>
</evidence>
<dbReference type="EC" id="3.1.26.11" evidence="4"/>
<dbReference type="InterPro" id="IPR036866">
    <property type="entry name" value="RibonucZ/Hydroxyglut_hydro"/>
</dbReference>
<evidence type="ECO:0000259" key="13">
    <source>
        <dbReference type="Pfam" id="PF13691"/>
    </source>
</evidence>
<comment type="cofactor">
    <cofactor evidence="2">
        <name>Zn(2+)</name>
        <dbReference type="ChEBI" id="CHEBI:29105"/>
    </cofactor>
</comment>
<dbReference type="SUPFAM" id="SSF56281">
    <property type="entry name" value="Metallo-hydrolase/oxidoreductase"/>
    <property type="match status" value="2"/>
</dbReference>
<feature type="region of interest" description="Disordered" evidence="11">
    <location>
        <begin position="261"/>
        <end position="293"/>
    </location>
</feature>
<keyword evidence="5" id="KW-0819">tRNA processing</keyword>
<reference evidence="14 15" key="1">
    <citation type="journal article" date="2024" name="Commun. Biol.">
        <title>Comparative genomic analysis of thermophilic fungi reveals convergent evolutionary adaptations and gene losses.</title>
        <authorList>
            <person name="Steindorff A.S."/>
            <person name="Aguilar-Pontes M.V."/>
            <person name="Robinson A.J."/>
            <person name="Andreopoulos B."/>
            <person name="LaButti K."/>
            <person name="Kuo A."/>
            <person name="Mondo S."/>
            <person name="Riley R."/>
            <person name="Otillar R."/>
            <person name="Haridas S."/>
            <person name="Lipzen A."/>
            <person name="Grimwood J."/>
            <person name="Schmutz J."/>
            <person name="Clum A."/>
            <person name="Reid I.D."/>
            <person name="Moisan M.C."/>
            <person name="Butler G."/>
            <person name="Nguyen T.T.M."/>
            <person name="Dewar K."/>
            <person name="Conant G."/>
            <person name="Drula E."/>
            <person name="Henrissat B."/>
            <person name="Hansel C."/>
            <person name="Singer S."/>
            <person name="Hutchinson M.I."/>
            <person name="de Vries R.P."/>
            <person name="Natvig D.O."/>
            <person name="Powell A.J."/>
            <person name="Tsang A."/>
            <person name="Grigoriev I.V."/>
        </authorList>
    </citation>
    <scope>NUCLEOTIDE SEQUENCE [LARGE SCALE GENOMIC DNA]</scope>
    <source>
        <strain evidence="14 15">CBS 494.80</strain>
    </source>
</reference>
<dbReference type="Pfam" id="PF13691">
    <property type="entry name" value="Lactamase_B_4"/>
    <property type="match status" value="1"/>
</dbReference>
<feature type="region of interest" description="Disordered" evidence="11">
    <location>
        <begin position="1"/>
        <end position="23"/>
    </location>
</feature>
<evidence type="ECO:0000256" key="11">
    <source>
        <dbReference type="SAM" id="MobiDB-lite"/>
    </source>
</evidence>
<evidence type="ECO:0000256" key="7">
    <source>
        <dbReference type="ARBA" id="ARBA00022723"/>
    </source>
</evidence>
<dbReference type="InterPro" id="IPR047151">
    <property type="entry name" value="RNZ2-like"/>
</dbReference>
<evidence type="ECO:0000256" key="4">
    <source>
        <dbReference type="ARBA" id="ARBA00012477"/>
    </source>
</evidence>
<evidence type="ECO:0000313" key="14">
    <source>
        <dbReference type="EMBL" id="KAL2074328.1"/>
    </source>
</evidence>